<dbReference type="GO" id="GO:0009401">
    <property type="term" value="P:phosphoenolpyruvate-dependent sugar phosphotransferase system"/>
    <property type="evidence" value="ECO:0007669"/>
    <property type="project" value="UniProtKB-KW"/>
</dbReference>
<dbReference type="NCBIfam" id="TIGR01417">
    <property type="entry name" value="PTS_I_fam"/>
    <property type="match status" value="1"/>
</dbReference>
<feature type="binding site" evidence="19">
    <location>
        <begin position="455"/>
        <end position="456"/>
    </location>
    <ligand>
        <name>phosphoenolpyruvate</name>
        <dbReference type="ChEBI" id="CHEBI:58702"/>
    </ligand>
</feature>
<evidence type="ECO:0000256" key="6">
    <source>
        <dbReference type="ARBA" id="ARBA00012232"/>
    </source>
</evidence>
<evidence type="ECO:0000256" key="2">
    <source>
        <dbReference type="ARBA" id="ARBA00001946"/>
    </source>
</evidence>
<dbReference type="InterPro" id="IPR040442">
    <property type="entry name" value="Pyrv_kinase-like_dom_sf"/>
</dbReference>
<dbReference type="InterPro" id="IPR050499">
    <property type="entry name" value="PEP-utilizing_PTS_enzyme"/>
</dbReference>
<proteinExistence type="inferred from homology"/>
<dbReference type="Proteomes" id="UP001139207">
    <property type="component" value="Unassembled WGS sequence"/>
</dbReference>
<dbReference type="InterPro" id="IPR000121">
    <property type="entry name" value="PEP_util_C"/>
</dbReference>
<dbReference type="PANTHER" id="PTHR46244">
    <property type="entry name" value="PHOSPHOENOLPYRUVATE-PROTEIN PHOSPHOTRANSFERASE"/>
    <property type="match status" value="1"/>
</dbReference>
<evidence type="ECO:0000259" key="22">
    <source>
        <dbReference type="Pfam" id="PF02896"/>
    </source>
</evidence>
<comment type="caution">
    <text evidence="24">The sequence shown here is derived from an EMBL/GenBank/DDBJ whole genome shotgun (WGS) entry which is preliminary data.</text>
</comment>
<dbReference type="EMBL" id="JALIEA010000017">
    <property type="protein sequence ID" value="MCJ7859557.1"/>
    <property type="molecule type" value="Genomic_DNA"/>
</dbReference>
<dbReference type="Pfam" id="PF00391">
    <property type="entry name" value="PEP-utilizers"/>
    <property type="match status" value="1"/>
</dbReference>
<evidence type="ECO:0000313" key="24">
    <source>
        <dbReference type="EMBL" id="MCJ7859557.1"/>
    </source>
</evidence>
<keyword evidence="10 17" id="KW-0762">Sugar transport</keyword>
<protein>
    <recommendedName>
        <fullName evidence="7 17">Phosphoenolpyruvate-protein phosphotransferase</fullName>
        <ecNumber evidence="6 17">2.7.3.9</ecNumber>
    </recommendedName>
    <alternativeName>
        <fullName evidence="16 17">Phosphotransferase system, enzyme I</fullName>
    </alternativeName>
</protein>
<evidence type="ECO:0000256" key="8">
    <source>
        <dbReference type="ARBA" id="ARBA00022448"/>
    </source>
</evidence>
<evidence type="ECO:0000256" key="11">
    <source>
        <dbReference type="ARBA" id="ARBA00022679"/>
    </source>
</evidence>
<comment type="subcellular location">
    <subcellularLocation>
        <location evidence="4 17">Cytoplasm</location>
    </subcellularLocation>
</comment>
<dbReference type="PROSITE" id="PS00742">
    <property type="entry name" value="PEP_ENZYMES_2"/>
    <property type="match status" value="1"/>
</dbReference>
<feature type="binding site" evidence="19">
    <location>
        <position position="339"/>
    </location>
    <ligand>
        <name>phosphoenolpyruvate</name>
        <dbReference type="ChEBI" id="CHEBI:58702"/>
    </ligand>
</feature>
<feature type="binding site" evidence="20">
    <location>
        <position position="456"/>
    </location>
    <ligand>
        <name>Mg(2+)</name>
        <dbReference type="ChEBI" id="CHEBI:18420"/>
    </ligand>
</feature>
<dbReference type="SUPFAM" id="SSF47831">
    <property type="entry name" value="Enzyme I of the PEP:sugar phosphotransferase system HPr-binding (sub)domain"/>
    <property type="match status" value="1"/>
</dbReference>
<evidence type="ECO:0000256" key="9">
    <source>
        <dbReference type="ARBA" id="ARBA00022490"/>
    </source>
</evidence>
<dbReference type="GO" id="GO:0046872">
    <property type="term" value="F:metal ion binding"/>
    <property type="evidence" value="ECO:0007669"/>
    <property type="project" value="UniProtKB-KW"/>
</dbReference>
<organism evidence="24 25">
    <name type="scientific">Corynebacterium kalidii</name>
    <dbReference type="NCBI Taxonomy" id="2931982"/>
    <lineage>
        <taxon>Bacteria</taxon>
        <taxon>Bacillati</taxon>
        <taxon>Actinomycetota</taxon>
        <taxon>Actinomycetes</taxon>
        <taxon>Mycobacteriales</taxon>
        <taxon>Corynebacteriaceae</taxon>
        <taxon>Corynebacterium</taxon>
    </lineage>
</organism>
<comment type="similarity">
    <text evidence="5 17">Belongs to the PEP-utilizing enzyme family.</text>
</comment>
<dbReference type="SUPFAM" id="SSF52009">
    <property type="entry name" value="Phosphohistidine domain"/>
    <property type="match status" value="1"/>
</dbReference>
<evidence type="ECO:0000256" key="12">
    <source>
        <dbReference type="ARBA" id="ARBA00022683"/>
    </source>
</evidence>
<name>A0A9X2B0F8_9CORY</name>
<dbReference type="Gene3D" id="3.50.30.10">
    <property type="entry name" value="Phosphohistidine domain"/>
    <property type="match status" value="1"/>
</dbReference>
<dbReference type="GO" id="GO:0008965">
    <property type="term" value="F:phosphoenolpyruvate-protein phosphotransferase activity"/>
    <property type="evidence" value="ECO:0007669"/>
    <property type="project" value="UniProtKB-EC"/>
</dbReference>
<evidence type="ECO:0000313" key="25">
    <source>
        <dbReference type="Proteomes" id="UP001139207"/>
    </source>
</evidence>
<dbReference type="PIRSF" id="PIRSF000732">
    <property type="entry name" value="PTS_enzyme_I"/>
    <property type="match status" value="1"/>
</dbReference>
<evidence type="ECO:0000256" key="17">
    <source>
        <dbReference type="PIRNR" id="PIRNR000732"/>
    </source>
</evidence>
<feature type="binding site" evidence="20">
    <location>
        <position position="432"/>
    </location>
    <ligand>
        <name>Mg(2+)</name>
        <dbReference type="ChEBI" id="CHEBI:18420"/>
    </ligand>
</feature>
<feature type="binding site" evidence="19">
    <location>
        <position position="303"/>
    </location>
    <ligand>
        <name>phosphoenolpyruvate</name>
        <dbReference type="ChEBI" id="CHEBI:58702"/>
    </ligand>
</feature>
<dbReference type="SUPFAM" id="SSF51621">
    <property type="entry name" value="Phosphoenolpyruvate/pyruvate domain"/>
    <property type="match status" value="1"/>
</dbReference>
<dbReference type="Gene3D" id="3.20.20.60">
    <property type="entry name" value="Phosphoenolpyruvate-binding domains"/>
    <property type="match status" value="1"/>
</dbReference>
<reference evidence="24" key="1">
    <citation type="submission" date="2022-04" db="EMBL/GenBank/DDBJ databases">
        <title>Corynebacterium kalidii LD5P10.</title>
        <authorList>
            <person name="Sun J.Q."/>
        </authorList>
    </citation>
    <scope>NUCLEOTIDE SEQUENCE</scope>
    <source>
        <strain evidence="24">LD5P10</strain>
    </source>
</reference>
<evidence type="ECO:0000256" key="5">
    <source>
        <dbReference type="ARBA" id="ARBA00007837"/>
    </source>
</evidence>
<dbReference type="InterPro" id="IPR006318">
    <property type="entry name" value="PTS_EI-like"/>
</dbReference>
<dbReference type="Pfam" id="PF05524">
    <property type="entry name" value="PEP-utilisers_N"/>
    <property type="match status" value="1"/>
</dbReference>
<evidence type="ECO:0000256" key="14">
    <source>
        <dbReference type="ARBA" id="ARBA00022777"/>
    </source>
</evidence>
<keyword evidence="8 17" id="KW-0813">Transport</keyword>
<keyword evidence="25" id="KW-1185">Reference proteome</keyword>
<dbReference type="Pfam" id="PF02896">
    <property type="entry name" value="PEP-utilizers_C"/>
    <property type="match status" value="1"/>
</dbReference>
<dbReference type="InterPro" id="IPR008731">
    <property type="entry name" value="PTS_EIN"/>
</dbReference>
<comment type="catalytic activity">
    <reaction evidence="1 17">
        <text>L-histidyl-[protein] + phosphoenolpyruvate = N(pros)-phospho-L-histidyl-[protein] + pyruvate</text>
        <dbReference type="Rhea" id="RHEA:23880"/>
        <dbReference type="Rhea" id="RHEA-COMP:9745"/>
        <dbReference type="Rhea" id="RHEA-COMP:9746"/>
        <dbReference type="ChEBI" id="CHEBI:15361"/>
        <dbReference type="ChEBI" id="CHEBI:29979"/>
        <dbReference type="ChEBI" id="CHEBI:58702"/>
        <dbReference type="ChEBI" id="CHEBI:64837"/>
        <dbReference type="EC" id="2.7.3.9"/>
    </reaction>
</comment>
<comment type="function">
    <text evidence="3 17">General (non sugar-specific) component of the phosphoenolpyruvate-dependent sugar phosphotransferase system (sugar PTS). This major carbohydrate active-transport system catalyzes the phosphorylation of incoming sugar substrates concomitantly with their translocation across the cell membrane. Enzyme I transfers the phosphoryl group from phosphoenolpyruvate (PEP) to the phosphoryl carrier protein (HPr).</text>
</comment>
<evidence type="ECO:0000256" key="7">
    <source>
        <dbReference type="ARBA" id="ARBA00016544"/>
    </source>
</evidence>
<dbReference type="GO" id="GO:0005737">
    <property type="term" value="C:cytoplasm"/>
    <property type="evidence" value="ECO:0007669"/>
    <property type="project" value="UniProtKB-SubCell"/>
</dbReference>
<keyword evidence="15 17" id="KW-0460">Magnesium</keyword>
<evidence type="ECO:0000259" key="21">
    <source>
        <dbReference type="Pfam" id="PF00391"/>
    </source>
</evidence>
<evidence type="ECO:0000256" key="1">
    <source>
        <dbReference type="ARBA" id="ARBA00000683"/>
    </source>
</evidence>
<dbReference type="InterPro" id="IPR023151">
    <property type="entry name" value="PEP_util_CS"/>
</dbReference>
<evidence type="ECO:0000256" key="18">
    <source>
        <dbReference type="PIRSR" id="PIRSR000732-1"/>
    </source>
</evidence>
<evidence type="ECO:0000259" key="23">
    <source>
        <dbReference type="Pfam" id="PF05524"/>
    </source>
</evidence>
<dbReference type="InterPro" id="IPR024692">
    <property type="entry name" value="PTS_EI"/>
</dbReference>
<feature type="domain" description="Phosphotransferase system enzyme I N-terminal" evidence="23">
    <location>
        <begin position="19"/>
        <end position="137"/>
    </location>
</feature>
<feature type="domain" description="PEP-utilising enzyme C-terminal" evidence="22">
    <location>
        <begin position="266"/>
        <end position="540"/>
    </location>
</feature>
<dbReference type="InterPro" id="IPR018274">
    <property type="entry name" value="PEP_util_AS"/>
</dbReference>
<dbReference type="InterPro" id="IPR008279">
    <property type="entry name" value="PEP-util_enz_mobile_dom"/>
</dbReference>
<feature type="binding site" evidence="19">
    <location>
        <position position="466"/>
    </location>
    <ligand>
        <name>phosphoenolpyruvate</name>
        <dbReference type="ChEBI" id="CHEBI:58702"/>
    </ligand>
</feature>
<evidence type="ECO:0000256" key="13">
    <source>
        <dbReference type="ARBA" id="ARBA00022723"/>
    </source>
</evidence>
<keyword evidence="9 17" id="KW-0963">Cytoplasm</keyword>
<comment type="cofactor">
    <cofactor evidence="2 17 20">
        <name>Mg(2+)</name>
        <dbReference type="ChEBI" id="CHEBI:18420"/>
    </cofactor>
</comment>
<feature type="active site" description="Proton donor" evidence="18">
    <location>
        <position position="503"/>
    </location>
</feature>
<evidence type="ECO:0000256" key="16">
    <source>
        <dbReference type="ARBA" id="ARBA00033235"/>
    </source>
</evidence>
<dbReference type="AlphaFoldDB" id="A0A9X2B0F8"/>
<dbReference type="InterPro" id="IPR015813">
    <property type="entry name" value="Pyrv/PenolPyrv_kinase-like_dom"/>
</dbReference>
<dbReference type="RefSeq" id="WP_244805276.1">
    <property type="nucleotide sequence ID" value="NZ_JALIEA010000017.1"/>
</dbReference>
<keyword evidence="12 17" id="KW-0598">Phosphotransferase system</keyword>
<evidence type="ECO:0000256" key="4">
    <source>
        <dbReference type="ARBA" id="ARBA00004496"/>
    </source>
</evidence>
<keyword evidence="11 17" id="KW-0808">Transferase</keyword>
<dbReference type="PROSITE" id="PS00370">
    <property type="entry name" value="PEP_ENZYMES_PHOS_SITE"/>
    <property type="match status" value="1"/>
</dbReference>
<evidence type="ECO:0000256" key="20">
    <source>
        <dbReference type="PIRSR" id="PIRSR000732-3"/>
    </source>
</evidence>
<gene>
    <name evidence="24" type="primary">ptsP</name>
    <name evidence="24" type="ORF">MUN33_12675</name>
</gene>
<dbReference type="EC" id="2.7.3.9" evidence="6 17"/>
<keyword evidence="13 17" id="KW-0479">Metal-binding</keyword>
<feature type="active site" description="Tele-phosphohistidine intermediate" evidence="18">
    <location>
        <position position="200"/>
    </location>
</feature>
<evidence type="ECO:0000256" key="19">
    <source>
        <dbReference type="PIRSR" id="PIRSR000732-2"/>
    </source>
</evidence>
<accession>A0A9X2B0F8</accession>
<evidence type="ECO:0000256" key="3">
    <source>
        <dbReference type="ARBA" id="ARBA00002728"/>
    </source>
</evidence>
<keyword evidence="14 17" id="KW-0418">Kinase</keyword>
<sequence length="572" mass="59490">MADTNSSTPSADGDPVVLKGKSVVPGTVFAPVTWVTDRPELPGPDRTVAEGDREAEFEAFTAAVDTVAGRLSARAATVEGNARQVLEATVAIAKDRAWAKKVRKSVNGGQTNLYAVKQATDDFVEMFLKAGGVMAERVTDLMDVRDRVIAELRGEPEPGIPEVDSPHVLFADDLAPADTATLDPSLIIAVVTEKGGATSHTAIIARQLDIPCVVAVGSTLQSIAAGTEVLVDAAAGTVETGVDPADVEKRVAAAAELASKVRGWHGPAQTADGHRVQLLANVQDGAAARQAAESVAEGVGLFRTELGFLSETTEPSVEEQAERYAEVLKAFPEGKVVIRTLDAGSDKPVPYVMAETEENPALGVRGLRIARTNQELLERQLDGIALALEKSGRTDSSAQTWVMAPMVATVYEAQWFAALCHERGLVAGAMIEVPAAALMADKMMPHLDFVSIGTNDLTQYTMAADRMSASLAHLTDPWQPAVLRLVHTTCRAGAVTRTAVGVCGEAAADPLLACVLAGLGVTSLSAAPPALAAVGAQLGEVDFAVCREMAAAALDADGAEEAKVAAAAVLGL</sequence>
<feature type="domain" description="PEP-utilising enzyme mobile" evidence="21">
    <location>
        <begin position="165"/>
        <end position="236"/>
    </location>
</feature>
<dbReference type="InterPro" id="IPR036618">
    <property type="entry name" value="PtsI_HPr-bd_sf"/>
</dbReference>
<evidence type="ECO:0000256" key="10">
    <source>
        <dbReference type="ARBA" id="ARBA00022597"/>
    </source>
</evidence>
<dbReference type="PANTHER" id="PTHR46244:SF3">
    <property type="entry name" value="PHOSPHOENOLPYRUVATE-PROTEIN PHOSPHOTRANSFERASE"/>
    <property type="match status" value="1"/>
</dbReference>
<dbReference type="PRINTS" id="PR01736">
    <property type="entry name" value="PHPHTRNFRASE"/>
</dbReference>
<dbReference type="InterPro" id="IPR036637">
    <property type="entry name" value="Phosphohistidine_dom_sf"/>
</dbReference>
<dbReference type="GO" id="GO:0016301">
    <property type="term" value="F:kinase activity"/>
    <property type="evidence" value="ECO:0007669"/>
    <property type="project" value="UniProtKB-KW"/>
</dbReference>
<dbReference type="Gene3D" id="1.10.274.10">
    <property type="entry name" value="PtsI, HPr-binding domain"/>
    <property type="match status" value="1"/>
</dbReference>
<evidence type="ECO:0000256" key="15">
    <source>
        <dbReference type="ARBA" id="ARBA00022842"/>
    </source>
</evidence>